<reference evidence="1" key="1">
    <citation type="submission" date="2021-01" db="EMBL/GenBank/DDBJ databases">
        <authorList>
            <consortium name="Genoscope - CEA"/>
            <person name="William W."/>
        </authorList>
    </citation>
    <scope>NUCLEOTIDE SEQUENCE</scope>
</reference>
<keyword evidence="2" id="KW-1185">Reference proteome</keyword>
<gene>
    <name evidence="1" type="ORF">PSON_ATCC_30995.1.T1760019</name>
</gene>
<organism evidence="1 2">
    <name type="scientific">Paramecium sonneborni</name>
    <dbReference type="NCBI Taxonomy" id="65129"/>
    <lineage>
        <taxon>Eukaryota</taxon>
        <taxon>Sar</taxon>
        <taxon>Alveolata</taxon>
        <taxon>Ciliophora</taxon>
        <taxon>Intramacronucleata</taxon>
        <taxon>Oligohymenophorea</taxon>
        <taxon>Peniculida</taxon>
        <taxon>Parameciidae</taxon>
        <taxon>Paramecium</taxon>
    </lineage>
</organism>
<dbReference type="OrthoDB" id="292206at2759"/>
<evidence type="ECO:0000313" key="1">
    <source>
        <dbReference type="EMBL" id="CAD8127370.1"/>
    </source>
</evidence>
<accession>A0A8S1RJU4</accession>
<dbReference type="AlphaFoldDB" id="A0A8S1RJU4"/>
<comment type="caution">
    <text evidence="1">The sequence shown here is derived from an EMBL/GenBank/DDBJ whole genome shotgun (WGS) entry which is preliminary data.</text>
</comment>
<name>A0A8S1RJU4_9CILI</name>
<dbReference type="Proteomes" id="UP000692954">
    <property type="component" value="Unassembled WGS sequence"/>
</dbReference>
<dbReference type="EMBL" id="CAJJDN010000176">
    <property type="protein sequence ID" value="CAD8127370.1"/>
    <property type="molecule type" value="Genomic_DNA"/>
</dbReference>
<protein>
    <submittedName>
        <fullName evidence="1">Uncharacterized protein</fullName>
    </submittedName>
</protein>
<evidence type="ECO:0000313" key="2">
    <source>
        <dbReference type="Proteomes" id="UP000692954"/>
    </source>
</evidence>
<sequence>MNILSEIKKQVEIEMKKIKKVPIPNKTITSSLKRELIDLLNQGMLLKDAAKKLNLTYHEAKIAYNQQKRRSMNNQSETESTVYSLRTAGVNTLKEFPKHFFLQQSVNNSLVSVRRLFNILVLNPKIQQ</sequence>
<proteinExistence type="predicted"/>